<evidence type="ECO:0000256" key="5">
    <source>
        <dbReference type="ARBA" id="ARBA00023004"/>
    </source>
</evidence>
<evidence type="ECO:0000256" key="6">
    <source>
        <dbReference type="ARBA" id="ARBA00023014"/>
    </source>
</evidence>
<proteinExistence type="predicted"/>
<keyword evidence="2" id="KW-0004">4Fe-4S</keyword>
<evidence type="ECO:0000256" key="2">
    <source>
        <dbReference type="ARBA" id="ARBA00022485"/>
    </source>
</evidence>
<evidence type="ECO:0000256" key="4">
    <source>
        <dbReference type="ARBA" id="ARBA00022723"/>
    </source>
</evidence>
<dbReference type="SFLD" id="SFLDG01081">
    <property type="entry name" value="cleavage_of_the_Ca-Cb_bond_in"/>
    <property type="match status" value="1"/>
</dbReference>
<organism evidence="9 10">
    <name type="scientific">Fusobacterium equinum</name>
    <dbReference type="NCBI Taxonomy" id="134605"/>
    <lineage>
        <taxon>Bacteria</taxon>
        <taxon>Fusobacteriati</taxon>
        <taxon>Fusobacteriota</taxon>
        <taxon>Fusobacteriia</taxon>
        <taxon>Fusobacteriales</taxon>
        <taxon>Fusobacteriaceae</taxon>
        <taxon>Fusobacterium</taxon>
    </lineage>
</organism>
<reference evidence="10" key="1">
    <citation type="submission" date="2016-01" db="EMBL/GenBank/DDBJ databases">
        <authorList>
            <person name="Mitreva M."/>
            <person name="Pepin K.H."/>
            <person name="Mihindukulasuriya K.A."/>
            <person name="Fulton R."/>
            <person name="Fronick C."/>
            <person name="O'Laughlin M."/>
            <person name="Miner T."/>
            <person name="Herter B."/>
            <person name="Rosa B.A."/>
            <person name="Cordes M."/>
            <person name="Tomlinson C."/>
            <person name="Wollam A."/>
            <person name="Palsikar V.B."/>
            <person name="Mardis E.R."/>
            <person name="Wilson R.K."/>
        </authorList>
    </citation>
    <scope>NUCLEOTIDE SEQUENCE [LARGE SCALE GENOMIC DNA]</scope>
    <source>
        <strain evidence="10">CMW8396</strain>
    </source>
</reference>
<keyword evidence="5" id="KW-0408">Iron</keyword>
<dbReference type="Gene3D" id="3.20.20.70">
    <property type="entry name" value="Aldolase class I"/>
    <property type="match status" value="1"/>
</dbReference>
<dbReference type="Pfam" id="PF04055">
    <property type="entry name" value="Radical_SAM"/>
    <property type="match status" value="1"/>
</dbReference>
<dbReference type="SUPFAM" id="SSF102114">
    <property type="entry name" value="Radical SAM enzymes"/>
    <property type="match status" value="1"/>
</dbReference>
<dbReference type="CDD" id="cd01335">
    <property type="entry name" value="Radical_SAM"/>
    <property type="match status" value="1"/>
</dbReference>
<dbReference type="Proteomes" id="UP000070617">
    <property type="component" value="Unassembled WGS sequence"/>
</dbReference>
<keyword evidence="4" id="KW-0479">Metal-binding</keyword>
<dbReference type="PANTHER" id="PTHR43583:SF1">
    <property type="entry name" value="2-IMINOACETATE SYNTHASE"/>
    <property type="match status" value="1"/>
</dbReference>
<evidence type="ECO:0000256" key="3">
    <source>
        <dbReference type="ARBA" id="ARBA00022691"/>
    </source>
</evidence>
<dbReference type="Pfam" id="PF06968">
    <property type="entry name" value="BATS"/>
    <property type="match status" value="1"/>
</dbReference>
<evidence type="ECO:0000256" key="7">
    <source>
        <dbReference type="ARBA" id="ARBA00034078"/>
    </source>
</evidence>
<dbReference type="InterPro" id="IPR007197">
    <property type="entry name" value="rSAM"/>
</dbReference>
<dbReference type="GO" id="GO:0003824">
    <property type="term" value="F:catalytic activity"/>
    <property type="evidence" value="ECO:0007669"/>
    <property type="project" value="InterPro"/>
</dbReference>
<comment type="cofactor">
    <cofactor evidence="7">
        <name>[2Fe-2S] cluster</name>
        <dbReference type="ChEBI" id="CHEBI:190135"/>
    </cofactor>
</comment>
<dbReference type="RefSeq" id="WP_008801685.1">
    <property type="nucleotide sequence ID" value="NZ_KQ956559.1"/>
</dbReference>
<dbReference type="SFLD" id="SFLDF00301">
    <property type="entry name" value="2-iminoacetate_synthase_(ThiH)"/>
    <property type="match status" value="1"/>
</dbReference>
<evidence type="ECO:0000313" key="10">
    <source>
        <dbReference type="Proteomes" id="UP000070617"/>
    </source>
</evidence>
<dbReference type="SMART" id="SM00729">
    <property type="entry name" value="Elp3"/>
    <property type="match status" value="1"/>
</dbReference>
<comment type="cofactor">
    <cofactor evidence="1">
        <name>[4Fe-4S] cluster</name>
        <dbReference type="ChEBI" id="CHEBI:49883"/>
    </cofactor>
</comment>
<gene>
    <name evidence="9" type="ORF">HMPREF3206_01397</name>
</gene>
<dbReference type="InterPro" id="IPR058240">
    <property type="entry name" value="rSAM_sf"/>
</dbReference>
<dbReference type="SFLD" id="SFLDS00029">
    <property type="entry name" value="Radical_SAM"/>
    <property type="match status" value="1"/>
</dbReference>
<dbReference type="InterPro" id="IPR012726">
    <property type="entry name" value="ThiH"/>
</dbReference>
<protein>
    <submittedName>
        <fullName evidence="9">Thiazole biosynthesis protein ThiH</fullName>
    </submittedName>
</protein>
<dbReference type="PATRIC" id="fig|134605.3.peg.1383"/>
<dbReference type="GO" id="GO:0051539">
    <property type="term" value="F:4 iron, 4 sulfur cluster binding"/>
    <property type="evidence" value="ECO:0007669"/>
    <property type="project" value="UniProtKB-KW"/>
</dbReference>
<dbReference type="EMBL" id="LRPX01000069">
    <property type="protein sequence ID" value="KXA13495.1"/>
    <property type="molecule type" value="Genomic_DNA"/>
</dbReference>
<sequence>MSFYDEKKKWNSFDFSSYFSRVTEEDVLQSIEKEKLSEYDLLNLLSPTATKYLEKMAQKAHNLKLQHFGNVICLYIPIYVSNYCSNGCTYCGFSMKNKIHRRHMTLKEIEEEAKEIAKTKIEHIILLTGEVKDLSTLQYIKEGVSILKKYFASVSVEVMPLETEEYATLKKVGLDGMTIYQETYNEEVYDKVHLYGKKKDYLFRLGTPERAAEAGLRTVGIGALFGLSNIREEAFFAGLHLQYLIHHYPNTTFGISLPRINPAEGGFQPDHPLDDIQFVQFLTAYRIFQPKADLSVSTREVPEFRDHLLALGVTRISAGSKTDVGGYTNQDASTAQFEISDSRSVEETVAAVERQGFQVIYKDWENLV</sequence>
<evidence type="ECO:0000256" key="1">
    <source>
        <dbReference type="ARBA" id="ARBA00001966"/>
    </source>
</evidence>
<dbReference type="PANTHER" id="PTHR43583">
    <property type="entry name" value="2-IMINOACETATE SYNTHASE"/>
    <property type="match status" value="1"/>
</dbReference>
<keyword evidence="3" id="KW-0949">S-adenosyl-L-methionine</keyword>
<name>A0A133NB28_9FUSO</name>
<dbReference type="SFLD" id="SFLDG01060">
    <property type="entry name" value="BATS_domain_containing"/>
    <property type="match status" value="1"/>
</dbReference>
<dbReference type="AlphaFoldDB" id="A0A133NB28"/>
<dbReference type="InterPro" id="IPR034428">
    <property type="entry name" value="ThiH/NoCL/HydG-like"/>
</dbReference>
<dbReference type="PROSITE" id="PS51918">
    <property type="entry name" value="RADICAL_SAM"/>
    <property type="match status" value="1"/>
</dbReference>
<keyword evidence="10" id="KW-1185">Reference proteome</keyword>
<evidence type="ECO:0000313" key="9">
    <source>
        <dbReference type="EMBL" id="KXA13495.1"/>
    </source>
</evidence>
<dbReference type="GO" id="GO:0005506">
    <property type="term" value="F:iron ion binding"/>
    <property type="evidence" value="ECO:0007669"/>
    <property type="project" value="InterPro"/>
</dbReference>
<keyword evidence="6" id="KW-0411">Iron-sulfur</keyword>
<dbReference type="InterPro" id="IPR010722">
    <property type="entry name" value="BATS_dom"/>
</dbReference>
<accession>A0A133NB28</accession>
<dbReference type="STRING" id="134605.HMPREF3206_01397"/>
<dbReference type="InterPro" id="IPR013785">
    <property type="entry name" value="Aldolase_TIM"/>
</dbReference>
<dbReference type="SMART" id="SM00876">
    <property type="entry name" value="BATS"/>
    <property type="match status" value="1"/>
</dbReference>
<comment type="caution">
    <text evidence="9">The sequence shown here is derived from an EMBL/GenBank/DDBJ whole genome shotgun (WGS) entry which is preliminary data.</text>
</comment>
<evidence type="ECO:0000259" key="8">
    <source>
        <dbReference type="PROSITE" id="PS51918"/>
    </source>
</evidence>
<feature type="domain" description="Radical SAM core" evidence="8">
    <location>
        <begin position="68"/>
        <end position="320"/>
    </location>
</feature>
<dbReference type="GO" id="GO:0009228">
    <property type="term" value="P:thiamine biosynthetic process"/>
    <property type="evidence" value="ECO:0007669"/>
    <property type="project" value="InterPro"/>
</dbReference>
<dbReference type="InterPro" id="IPR006638">
    <property type="entry name" value="Elp3/MiaA/NifB-like_rSAM"/>
</dbReference>
<dbReference type="NCBIfam" id="TIGR02351">
    <property type="entry name" value="thiH"/>
    <property type="match status" value="1"/>
</dbReference>